<feature type="region of interest" description="Disordered" evidence="9">
    <location>
        <begin position="2734"/>
        <end position="2753"/>
    </location>
</feature>
<dbReference type="FunFam" id="3.40.50.300:FF:000142">
    <property type="entry name" value="Midasin"/>
    <property type="match status" value="1"/>
</dbReference>
<evidence type="ECO:0000259" key="10">
    <source>
        <dbReference type="SMART" id="SM00382"/>
    </source>
</evidence>
<organism evidence="11 12">
    <name type="scientific">Polarella glacialis</name>
    <name type="common">Dinoflagellate</name>
    <dbReference type="NCBI Taxonomy" id="89957"/>
    <lineage>
        <taxon>Eukaryota</taxon>
        <taxon>Sar</taxon>
        <taxon>Alveolata</taxon>
        <taxon>Dinophyceae</taxon>
        <taxon>Suessiales</taxon>
        <taxon>Suessiaceae</taxon>
        <taxon>Polarella</taxon>
    </lineage>
</organism>
<dbReference type="SUPFAM" id="SSF52540">
    <property type="entry name" value="P-loop containing nucleoside triphosphate hydrolases"/>
    <property type="match status" value="6"/>
</dbReference>
<feature type="compositionally biased region" description="Low complexity" evidence="9">
    <location>
        <begin position="1103"/>
        <end position="1115"/>
    </location>
</feature>
<evidence type="ECO:0000256" key="6">
    <source>
        <dbReference type="ARBA" id="ARBA00022840"/>
    </source>
</evidence>
<dbReference type="Gene3D" id="3.40.50.300">
    <property type="entry name" value="P-loop containing nucleotide triphosphate hydrolases"/>
    <property type="match status" value="8"/>
</dbReference>
<dbReference type="EMBL" id="CAJNNV010028144">
    <property type="protein sequence ID" value="CAE8623283.1"/>
    <property type="molecule type" value="Genomic_DNA"/>
</dbReference>
<feature type="compositionally biased region" description="Low complexity" evidence="9">
    <location>
        <begin position="17"/>
        <end position="28"/>
    </location>
</feature>
<evidence type="ECO:0000256" key="5">
    <source>
        <dbReference type="ARBA" id="ARBA00022741"/>
    </source>
</evidence>
<gene>
    <name evidence="11" type="ORF">PGLA1383_LOCUS40576</name>
</gene>
<comment type="subcellular location">
    <subcellularLocation>
        <location evidence="1">Nucleus</location>
        <location evidence="1">Nucleolus</location>
    </subcellularLocation>
    <subcellularLocation>
        <location evidence="2">Nucleus</location>
        <location evidence="2">Nucleoplasm</location>
    </subcellularLocation>
</comment>
<dbReference type="Pfam" id="PF17867">
    <property type="entry name" value="AAA_lid_7"/>
    <property type="match status" value="3"/>
</dbReference>
<dbReference type="Proteomes" id="UP000654075">
    <property type="component" value="Unassembled WGS sequence"/>
</dbReference>
<dbReference type="OrthoDB" id="5186at2759"/>
<evidence type="ECO:0000256" key="4">
    <source>
        <dbReference type="ARBA" id="ARBA00017143"/>
    </source>
</evidence>
<dbReference type="GO" id="GO:0005524">
    <property type="term" value="F:ATP binding"/>
    <property type="evidence" value="ECO:0007669"/>
    <property type="project" value="UniProtKB-KW"/>
</dbReference>
<evidence type="ECO:0000313" key="11">
    <source>
        <dbReference type="EMBL" id="CAE8623283.1"/>
    </source>
</evidence>
<feature type="domain" description="AAA+ ATPase" evidence="10">
    <location>
        <begin position="700"/>
        <end position="943"/>
    </location>
</feature>
<feature type="region of interest" description="Disordered" evidence="9">
    <location>
        <begin position="266"/>
        <end position="286"/>
    </location>
</feature>
<reference evidence="11" key="1">
    <citation type="submission" date="2021-02" db="EMBL/GenBank/DDBJ databases">
        <authorList>
            <person name="Dougan E. K."/>
            <person name="Rhodes N."/>
            <person name="Thang M."/>
            <person name="Chan C."/>
        </authorList>
    </citation>
    <scope>NUCLEOTIDE SEQUENCE</scope>
</reference>
<feature type="non-terminal residue" evidence="11">
    <location>
        <position position="2753"/>
    </location>
</feature>
<evidence type="ECO:0000256" key="3">
    <source>
        <dbReference type="ARBA" id="ARBA00007188"/>
    </source>
</evidence>
<dbReference type="GO" id="GO:0030687">
    <property type="term" value="C:preribosome, large subunit precursor"/>
    <property type="evidence" value="ECO:0007669"/>
    <property type="project" value="TreeGrafter"/>
</dbReference>
<dbReference type="InterPro" id="IPR041190">
    <property type="entry name" value="Midasin_AAA_lid_5"/>
</dbReference>
<dbReference type="SMART" id="SM00382">
    <property type="entry name" value="AAA"/>
    <property type="match status" value="5"/>
</dbReference>
<dbReference type="PANTHER" id="PTHR48103:SF2">
    <property type="entry name" value="MIDASIN"/>
    <property type="match status" value="1"/>
</dbReference>
<dbReference type="GO" id="GO:0016887">
    <property type="term" value="F:ATP hydrolysis activity"/>
    <property type="evidence" value="ECO:0007669"/>
    <property type="project" value="InterPro"/>
</dbReference>
<dbReference type="Pfam" id="PF07728">
    <property type="entry name" value="AAA_5"/>
    <property type="match status" value="7"/>
</dbReference>
<proteinExistence type="inferred from homology"/>
<dbReference type="GO" id="GO:0005730">
    <property type="term" value="C:nucleolus"/>
    <property type="evidence" value="ECO:0007669"/>
    <property type="project" value="UniProtKB-SubCell"/>
</dbReference>
<evidence type="ECO:0000256" key="9">
    <source>
        <dbReference type="SAM" id="MobiDB-lite"/>
    </source>
</evidence>
<keyword evidence="12" id="KW-1185">Reference proteome</keyword>
<comment type="similarity">
    <text evidence="3">Belongs to the midasin family.</text>
</comment>
<feature type="domain" description="AAA+ ATPase" evidence="10">
    <location>
        <begin position="1989"/>
        <end position="2141"/>
    </location>
</feature>
<dbReference type="GO" id="GO:0000027">
    <property type="term" value="P:ribosomal large subunit assembly"/>
    <property type="evidence" value="ECO:0007669"/>
    <property type="project" value="TreeGrafter"/>
</dbReference>
<accession>A0A813G969</accession>
<dbReference type="PANTHER" id="PTHR48103">
    <property type="entry name" value="MIDASIN-RELATED"/>
    <property type="match status" value="1"/>
</dbReference>
<feature type="region of interest" description="Disordered" evidence="9">
    <location>
        <begin position="2619"/>
        <end position="2640"/>
    </location>
</feature>
<keyword evidence="6" id="KW-0067">ATP-binding</keyword>
<evidence type="ECO:0000256" key="8">
    <source>
        <dbReference type="ARBA" id="ARBA00023242"/>
    </source>
</evidence>
<dbReference type="OMA" id="KRCAIAP"/>
<evidence type="ECO:0000256" key="1">
    <source>
        <dbReference type="ARBA" id="ARBA00004604"/>
    </source>
</evidence>
<protein>
    <recommendedName>
        <fullName evidence="4">Midasin</fullName>
    </recommendedName>
</protein>
<feature type="region of interest" description="Disordered" evidence="9">
    <location>
        <begin position="1"/>
        <end position="28"/>
    </location>
</feature>
<dbReference type="GO" id="GO:0005654">
    <property type="term" value="C:nucleoplasm"/>
    <property type="evidence" value="ECO:0007669"/>
    <property type="project" value="UniProtKB-SubCell"/>
</dbReference>
<keyword evidence="5" id="KW-0547">Nucleotide-binding</keyword>
<dbReference type="CDD" id="cd00009">
    <property type="entry name" value="AAA"/>
    <property type="match status" value="2"/>
</dbReference>
<feature type="region of interest" description="Disordered" evidence="9">
    <location>
        <begin position="1095"/>
        <end position="1115"/>
    </location>
</feature>
<dbReference type="InterPro" id="IPR003593">
    <property type="entry name" value="AAA+_ATPase"/>
</dbReference>
<feature type="domain" description="AAA+ ATPase" evidence="10">
    <location>
        <begin position="1171"/>
        <end position="1323"/>
    </location>
</feature>
<feature type="compositionally biased region" description="Polar residues" evidence="9">
    <location>
        <begin position="1627"/>
        <end position="1638"/>
    </location>
</feature>
<feature type="domain" description="AAA+ ATPase" evidence="10">
    <location>
        <begin position="334"/>
        <end position="452"/>
    </location>
</feature>
<comment type="caution">
    <text evidence="11">The sequence shown here is derived from an EMBL/GenBank/DDBJ whole genome shotgun (WGS) entry which is preliminary data.</text>
</comment>
<feature type="domain" description="AAA+ ATPase" evidence="10">
    <location>
        <begin position="1474"/>
        <end position="1773"/>
    </location>
</feature>
<dbReference type="Pfam" id="PF17865">
    <property type="entry name" value="AAA_lid_5"/>
    <property type="match status" value="1"/>
</dbReference>
<evidence type="ECO:0000313" key="12">
    <source>
        <dbReference type="Proteomes" id="UP000654075"/>
    </source>
</evidence>
<dbReference type="InterPro" id="IPR011704">
    <property type="entry name" value="ATPase_dyneun-rel_AAA"/>
</dbReference>
<sequence>MAAHSRRRGKVAADAPQSTQSQESSLPSDSSEVLSLCASFQAAVRLAGGDQALGASAEVRLRAARDAAVQLAALARRSHALHRHRQALLEAVIVALLEPSCVGLVLEHFAFCVFPAALLLLGRLRSGSCHLGATASLNALSHLAHDPCLEAPVLELVRCPPPGLLAAPHSPAEARLLSEALLRLLVAQAPKLRSCLDLQQLTELLQSSDPEAKQLAVATLAQIAGIGVVDQPSAPSTTDRRPTLLDRARQVEAATAAVFLDCSGGGDLDDEMRPEQSAEASRASENWDETAEGVRCRHGVCFQVIDSSIKEQMPFVSSEPAAEAMRELLLTIGMGSPVLVTGPSGVGKTTFLRRAAELMGQHEPVFLFCDEQTDIKMLLGTYVCGETVGEFIWRPGIVTEALQKGRWLVLEDVDRIPAEVLAALLPLTDSRRLVIPDRNQRIDAHQHFQLFGTLSSSGQTVLWRPVSKIDAATAEDVDNTPMAGEDGAVEAAAEEMAPEAGRGRIPPLVSAWTRVWLAPLQESHLASMLIGLYKELAPLQDRLLASAATLREAALEAGPLAAASGAGPATGPRDLLRWCSRLRQASLVLSPTFTEESRTVLLREALQTLLGRVADTRLRRSLLARLAPIWSLETGVADALLQERPTITFLPLTREVLVGSVSLPLGTTCEDADPTSRCAPFAYTSVHARVLQALASAIRNDEPALLVGDTGTGKTSVVQHIGQMLGQEVLVYNFNEQSESTELIGGFRPVDAVMQVMSDLVEAFAAAFEQTFSRRKNAKLLEKVRGLFIARRWTGLLEAVGKTLEDALRSLGDSVAQASRGVKATHLTRDWEKIRQLHRAATALGLKGSAPKFEFQEGLLVKALRSGAWVVLDEINLAPGDMLQRIQGLVERSPGMHLALPESGDEMILPHPNFRIFACMNPPRLPLPPDAEGDFSTNADGISPADEASLAGARSGASAGKKELPPGIRGRFTEIWVDEVHTADDLGRVVRSYLERDLPSPPVDAIVGFYKKATLLCRQSALLDGAGRVSYFSLRNLTRALRFALRLARRPVHATPAKHALAQGLAVGFATTLDTSSAKVVEDLIKEALGVDPTVRRTGGGSSSSKGVASATEASTASVQVDKEKGWLNVEGYWIKAGPQEIDSEKAHQDFVITPSVRRNLHNISRMLSGGRSPLLLEGPTSSGKTSLVKFLAQLTGHEFVRINNHEHTDLQEYVGQYVCDPETGQLVFQEGVLVRAARAGHWVVLDELNLAPSEVLEALNRLLDDNRELYIPDTGITVKPHEEFMVFATQNPAGGTYGGRKLLSRAFRNRFTEIFVQELPMEELGVVLHKRCAVPPSYVKSMLGVYSDLQSHRNQSAVFLGKQSFMTVRDLLRWGHRSPQSHQELAVEGFTLLAERLRKEEDREVVRTSLQKHCTGVKDLHLDYTQDAVVKDARDRVAAKLEAGEVPPGGVGSVVWTPAFCRMVALVGRCVRSGEPALLVGETGGGKTMACQLLSWALVENGNLERRLRTLNCHQQTETADFIGSLRPVRGRDTTFSAICAAATELQARLGEALEGNNGAADGLAPLRHELGLASQGGGSPKVLGQTLRIAIARWPQQFAAGSGAEQSCSVTPADSSSALSTTASQEGQTSDEPQPSTKRRRTAVSDGVSSACDTAVLARQLLVLCASYDRIFEWADGALVEAMRLGGAFLVDEISLAEDSVLERLNSVLEPGHSLLMAEKPLSGTDLEEVRALPSFRLFATMNPGGDFGKRELSPALRNRFTEIWVEPIDFATSEAEDLVASQLSWPVLARPMLDSVIWFNKRVLHPLSIREVLGWSAFVSGTAPSGQAEGLTRAVEMYLHGGCMTLVDSLGLGNQLVDTECIAAAQLRQKHASEDDNGGGLTLAQKAVLFHLVGQLDGPGLQALLGDDAQAIRAAFSMGGFAWVRRQLAPPAKDGTLDFGGFKIQAVPTSTDVDMDGNCSGTAADFDFGAPSTACNVGRLVRALQQPKAVLLEGPPGLGKTATVQALARATGRRLLRINLSEQTDLLDLLGSDLPVAGSEVAAFRWCDGALLRAMRQGDWVLLDEINLAPQATLEGLNALLDHRREVFLPAIGQTVAAHPGFRLFAAQNPVTTGGGRKGLPRSFLNRFTRVVLSQLSPADLRHICRHVHAAAVGEPIVDLAIALVDDLRLAAEGRSSEGGAPFEAYLDFDWNLRDALRLCELLQAGKPLANHFAASAELLFVSRLRSERDRQVARRVIQRLAPACQVVSAEESAAGFSRAIALLRSGCGLGQAQAPAVGGVVAACGEAGIKLPELCLGAHSLQRTGGGLQIGAAMLQRRLRAEDPRCWPALEHVHQVPHLVSLSCQSAVLHAMAHAISEELRWPVLLVGGPAVGKHSVVRWLAAMAHMPLQEVPLTPAMDASELLGCFEQVDTQGGLLHFARSARASADGLLRTALLEASEDSALEEAKGPLFASLASCLRMSSELNASLESGKADTATLLNQADQLVQALSAAVESSSSRNQENVGQLVSRLAELKSRAGSAGRFEWVDGPLVSALIDGSWVLLSHAEQAAPAVLDRLNSLLEPNGFLLLTESGEERLVRPHPDFRVFFTMTPGGATSTVSRALRNRCIEIFVDGSDGSTRGGSGSSSGPPTPTAGLSPVLALPCLDFLRVAMEKLREELGAVASSELHWVHLLLSSEVPMPPPSAIVDAARVAGAAKTPLRRTVVLHMASLHCLAHALWCHLRSKALGPASDGGESDGPLIRASRETW</sequence>
<dbReference type="FunFam" id="3.40.50.300:FF:000582">
    <property type="entry name" value="Midasin"/>
    <property type="match status" value="1"/>
</dbReference>
<dbReference type="GO" id="GO:0000055">
    <property type="term" value="P:ribosomal large subunit export from nucleus"/>
    <property type="evidence" value="ECO:0007669"/>
    <property type="project" value="TreeGrafter"/>
</dbReference>
<evidence type="ECO:0000256" key="7">
    <source>
        <dbReference type="ARBA" id="ARBA00023186"/>
    </source>
</evidence>
<feature type="compositionally biased region" description="Low complexity" evidence="9">
    <location>
        <begin position="1613"/>
        <end position="1626"/>
    </location>
</feature>
<dbReference type="FunFam" id="3.40.50.300:FF:001384">
    <property type="entry name" value="Midasin"/>
    <property type="match status" value="1"/>
</dbReference>
<dbReference type="InterPro" id="IPR040848">
    <property type="entry name" value="AAA_lid_7"/>
</dbReference>
<evidence type="ECO:0000256" key="2">
    <source>
        <dbReference type="ARBA" id="ARBA00004642"/>
    </source>
</evidence>
<keyword evidence="8" id="KW-0539">Nucleus</keyword>
<feature type="compositionally biased region" description="Basic residues" evidence="9">
    <location>
        <begin position="1"/>
        <end position="10"/>
    </location>
</feature>
<name>A0A813G969_POLGL</name>
<keyword evidence="7" id="KW-0143">Chaperone</keyword>
<dbReference type="InterPro" id="IPR027417">
    <property type="entry name" value="P-loop_NTPase"/>
</dbReference>
<feature type="region of interest" description="Disordered" evidence="9">
    <location>
        <begin position="1607"/>
        <end position="1647"/>
    </location>
</feature>